<organism evidence="1 2">
    <name type="scientific">Puccinia striiformis f. sp. tritici</name>
    <dbReference type="NCBI Taxonomy" id="168172"/>
    <lineage>
        <taxon>Eukaryota</taxon>
        <taxon>Fungi</taxon>
        <taxon>Dikarya</taxon>
        <taxon>Basidiomycota</taxon>
        <taxon>Pucciniomycotina</taxon>
        <taxon>Pucciniomycetes</taxon>
        <taxon>Pucciniales</taxon>
        <taxon>Pucciniaceae</taxon>
        <taxon>Puccinia</taxon>
    </lineage>
</organism>
<evidence type="ECO:0000313" key="2">
    <source>
        <dbReference type="Proteomes" id="UP001060170"/>
    </source>
</evidence>
<evidence type="ECO:0000313" key="1">
    <source>
        <dbReference type="EMBL" id="KAI7947479.1"/>
    </source>
</evidence>
<reference evidence="2" key="2">
    <citation type="journal article" date="2018" name="Mol. Plant Microbe Interact.">
        <title>Genome sequence resources for the wheat stripe rust pathogen (Puccinia striiformis f. sp. tritici) and the barley stripe rust pathogen (Puccinia striiformis f. sp. hordei).</title>
        <authorList>
            <person name="Xia C."/>
            <person name="Wang M."/>
            <person name="Yin C."/>
            <person name="Cornejo O.E."/>
            <person name="Hulbert S.H."/>
            <person name="Chen X."/>
        </authorList>
    </citation>
    <scope>NUCLEOTIDE SEQUENCE [LARGE SCALE GENOMIC DNA]</scope>
    <source>
        <strain evidence="2">93-210</strain>
    </source>
</reference>
<proteinExistence type="predicted"/>
<name>A0ACC0E8Y1_9BASI</name>
<dbReference type="Proteomes" id="UP001060170">
    <property type="component" value="Chromosome 9"/>
</dbReference>
<reference evidence="1 2" key="3">
    <citation type="journal article" date="2022" name="Microbiol. Spectr.">
        <title>Folding features and dynamics of 3D genome architecture in plant fungal pathogens.</title>
        <authorList>
            <person name="Xia C."/>
        </authorList>
    </citation>
    <scope>NUCLEOTIDE SEQUENCE [LARGE SCALE GENOMIC DNA]</scope>
    <source>
        <strain evidence="1 2">93-210</strain>
    </source>
</reference>
<sequence>MAHILVLPANQILFPLQTITLESIELSKLRSTEQEPVYIGCLPLKSNSQAHQWGTLARLLMTNSNSNKISLLGLNRFKVTSYHSDQHPLKAQIINYEEIPLKSTQLIPNLKDVITRFINLLTQPSSAKNLDKLIDSLKPNQCSFLIDLMIRDIQLITWDDKLEFLSYYDSEIKLSKFIQLITKISDQIQVFYTQSNFIHPSSSNTLTNAISDSKLSLQQKELLIKSRLNNIKSQLTNGVQQLNQLYGATRPSPLRTTIRAIPRSIIFNNGAPPPTRRPIGIFGGGNPFSDIESEDDEHSELEKKIQSAGMSQEAFQICTKELKRLRTIQPSSVEHSVISNYLQIMLELPWSKTTTNQQVLAKGFLEKARTQLDLDHFGMLKVKQRLIEFLAVIKLRTDLDTHQQQPATALTVTTTNNESKISRLWKDNLDPSFITPHHQPSPPLQTLLPKKENESKRAPILLLVGPPGVGKTSIAKSIAKAMNKKFYRISLGGVKDESEIRGHRRTYVGSMPGTIVQALRRVGVNDPVILLDEIDKVGNRSINGDPASALLEVLDPEQNFTFVDHYINTPIDLSSVLFLATANSLSTISPPLLDRLEVIHLDGYTLDEKITIAERNLIPKQIHNYSLKPDQFLIDDSKILEYIVLSYTSEAGVRNLERQIGALCRAKVLEFVHDRDDLQERGGYKARIDMEDVRRTLGPEQYEPELSASPLKPGVAIGMAYQGSGNGTIMYIETTIYPGKGALKLTGSLGEVIKESVEIAISWIKSNQELWSPSKKLVDFEALDLHVHFPNGSVKKDGPSAGIGILLAIISVLSDKILPYSLAVTGEISLRGQVLPVGGIKEKVLAASRSGIKRIILPSKNAKEINNELVLTKISKTVEIVYVDSLVDLVRIVFGLPSSPPDHRDLNLDHRARSTHEDRVSSPQLKL</sequence>
<gene>
    <name evidence="1" type="ORF">MJO28_009387</name>
</gene>
<keyword evidence="2" id="KW-1185">Reference proteome</keyword>
<protein>
    <submittedName>
        <fullName evidence="1">Uncharacterized protein</fullName>
    </submittedName>
</protein>
<dbReference type="EMBL" id="CM045873">
    <property type="protein sequence ID" value="KAI7947479.1"/>
    <property type="molecule type" value="Genomic_DNA"/>
</dbReference>
<comment type="caution">
    <text evidence="1">The sequence shown here is derived from an EMBL/GenBank/DDBJ whole genome shotgun (WGS) entry which is preliminary data.</text>
</comment>
<accession>A0ACC0E8Y1</accession>
<reference evidence="2" key="1">
    <citation type="journal article" date="2018" name="BMC Genomics">
        <title>Genomic insights into host adaptation between the wheat stripe rust pathogen (Puccinia striiformis f. sp. tritici) and the barley stripe rust pathogen (Puccinia striiformis f. sp. hordei).</title>
        <authorList>
            <person name="Xia C."/>
            <person name="Wang M."/>
            <person name="Yin C."/>
            <person name="Cornejo O.E."/>
            <person name="Hulbert S.H."/>
            <person name="Chen X."/>
        </authorList>
    </citation>
    <scope>NUCLEOTIDE SEQUENCE [LARGE SCALE GENOMIC DNA]</scope>
    <source>
        <strain evidence="2">93-210</strain>
    </source>
</reference>